<name>A0AAE3LGN9_9FIRM</name>
<proteinExistence type="predicted"/>
<comment type="caution">
    <text evidence="1">The sequence shown here is derived from an EMBL/GenBank/DDBJ whole genome shotgun (WGS) entry which is preliminary data.</text>
</comment>
<gene>
    <name evidence="1" type="ORF">OCV57_03290</name>
</gene>
<accession>A0AAE3LGN9</accession>
<dbReference type="RefSeq" id="WP_022288394.1">
    <property type="nucleotide sequence ID" value="NZ_JAOQJZ010000002.1"/>
</dbReference>
<evidence type="ECO:0000313" key="1">
    <source>
        <dbReference type="EMBL" id="MCU6704954.1"/>
    </source>
</evidence>
<evidence type="ECO:0000313" key="2">
    <source>
        <dbReference type="Proteomes" id="UP001208131"/>
    </source>
</evidence>
<sequence>MKIEEAFARYLGQEVLVYTVSQGGSLSSVIDCTLEEIGDGWVRVTQGDDRNESIVNTANIIRIREYPRNKNGKKKMVFD</sequence>
<keyword evidence="2" id="KW-1185">Reference proteome</keyword>
<protein>
    <submittedName>
        <fullName evidence="1">Uncharacterized protein</fullName>
    </submittedName>
</protein>
<dbReference type="Proteomes" id="UP001208131">
    <property type="component" value="Unassembled WGS sequence"/>
</dbReference>
<organism evidence="1 2">
    <name type="scientific">Hominimerdicola aceti</name>
    <dbReference type="NCBI Taxonomy" id="2981726"/>
    <lineage>
        <taxon>Bacteria</taxon>
        <taxon>Bacillati</taxon>
        <taxon>Bacillota</taxon>
        <taxon>Clostridia</taxon>
        <taxon>Eubacteriales</taxon>
        <taxon>Oscillospiraceae</taxon>
        <taxon>Hominimerdicola</taxon>
    </lineage>
</organism>
<reference evidence="1 2" key="1">
    <citation type="journal article" date="2021" name="ISME Commun">
        <title>Automated analysis of genomic sequences facilitates high-throughput and comprehensive description of bacteria.</title>
        <authorList>
            <person name="Hitch T.C.A."/>
        </authorList>
    </citation>
    <scope>NUCLEOTIDE SEQUENCE [LARGE SCALE GENOMIC DNA]</scope>
    <source>
        <strain evidence="1 2">Sanger_31</strain>
    </source>
</reference>
<dbReference type="EMBL" id="JAOQJZ010000002">
    <property type="protein sequence ID" value="MCU6704954.1"/>
    <property type="molecule type" value="Genomic_DNA"/>
</dbReference>
<dbReference type="AlphaFoldDB" id="A0AAE3LGN9"/>